<keyword evidence="3" id="KW-1185">Reference proteome</keyword>
<reference evidence="2 3" key="1">
    <citation type="submission" date="2020-08" db="EMBL/GenBank/DDBJ databases">
        <title>Genomic Encyclopedia of Type Strains, Phase IV (KMG-IV): sequencing the most valuable type-strain genomes for metagenomic binning, comparative biology and taxonomic classification.</title>
        <authorList>
            <person name="Goeker M."/>
        </authorList>
    </citation>
    <scope>NUCLEOTIDE SEQUENCE [LARGE SCALE GENOMIC DNA]</scope>
    <source>
        <strain evidence="2 3">DSM 26723</strain>
    </source>
</reference>
<dbReference type="RefSeq" id="WP_184332174.1">
    <property type="nucleotide sequence ID" value="NZ_JACHHZ010000003.1"/>
</dbReference>
<dbReference type="EMBL" id="JACHHZ010000003">
    <property type="protein sequence ID" value="MBB6093606.1"/>
    <property type="molecule type" value="Genomic_DNA"/>
</dbReference>
<feature type="compositionally biased region" description="Acidic residues" evidence="1">
    <location>
        <begin position="71"/>
        <end position="82"/>
    </location>
</feature>
<gene>
    <name evidence="2" type="ORF">HNQ60_002487</name>
</gene>
<evidence type="ECO:0000256" key="1">
    <source>
        <dbReference type="SAM" id="MobiDB-lite"/>
    </source>
</evidence>
<accession>A0A841HL62</accession>
<evidence type="ECO:0000313" key="2">
    <source>
        <dbReference type="EMBL" id="MBB6093606.1"/>
    </source>
</evidence>
<protein>
    <recommendedName>
        <fullName evidence="4">DUF1840 domain-containing protein</fullName>
    </recommendedName>
</protein>
<evidence type="ECO:0008006" key="4">
    <source>
        <dbReference type="Google" id="ProtNLM"/>
    </source>
</evidence>
<organism evidence="2 3">
    <name type="scientific">Povalibacter uvarum</name>
    <dbReference type="NCBI Taxonomy" id="732238"/>
    <lineage>
        <taxon>Bacteria</taxon>
        <taxon>Pseudomonadati</taxon>
        <taxon>Pseudomonadota</taxon>
        <taxon>Gammaproteobacteria</taxon>
        <taxon>Steroidobacterales</taxon>
        <taxon>Steroidobacteraceae</taxon>
        <taxon>Povalibacter</taxon>
    </lineage>
</organism>
<sequence length="112" mass="11923">MLVTFRSKAAASITMFGDVASQLLNMMGASGRIPGAFTGEDVQSALQKLESSLARLKEQGDHTAAPPALNEDMEAEDEEDEPPLELAVRAAPLIELLQRAAAAKAEVTWEGK</sequence>
<proteinExistence type="predicted"/>
<dbReference type="Proteomes" id="UP000588068">
    <property type="component" value="Unassembled WGS sequence"/>
</dbReference>
<dbReference type="AlphaFoldDB" id="A0A841HL62"/>
<dbReference type="Pfam" id="PF08895">
    <property type="entry name" value="DUF1840"/>
    <property type="match status" value="1"/>
</dbReference>
<comment type="caution">
    <text evidence="2">The sequence shown here is derived from an EMBL/GenBank/DDBJ whole genome shotgun (WGS) entry which is preliminary data.</text>
</comment>
<name>A0A841HL62_9GAMM</name>
<evidence type="ECO:0000313" key="3">
    <source>
        <dbReference type="Proteomes" id="UP000588068"/>
    </source>
</evidence>
<dbReference type="InterPro" id="IPR014991">
    <property type="entry name" value="DUF1840"/>
</dbReference>
<feature type="region of interest" description="Disordered" evidence="1">
    <location>
        <begin position="56"/>
        <end position="82"/>
    </location>
</feature>